<reference evidence="4" key="1">
    <citation type="journal article" date="2017" name="Front. Plant Sci.">
        <title>Climate Clever Clovers: New Paradigm to Reduce the Environmental Footprint of Ruminants by Breeding Low Methanogenic Forages Utilizing Haplotype Variation.</title>
        <authorList>
            <person name="Kaur P."/>
            <person name="Appels R."/>
            <person name="Bayer P.E."/>
            <person name="Keeble-Gagnere G."/>
            <person name="Wang J."/>
            <person name="Hirakawa H."/>
            <person name="Shirasawa K."/>
            <person name="Vercoe P."/>
            <person name="Stefanova K."/>
            <person name="Durmic Z."/>
            <person name="Nichols P."/>
            <person name="Revell C."/>
            <person name="Isobe S.N."/>
            <person name="Edwards D."/>
            <person name="Erskine W."/>
        </authorList>
    </citation>
    <scope>NUCLEOTIDE SEQUENCE [LARGE SCALE GENOMIC DNA]</scope>
    <source>
        <strain evidence="4">cv. Daliak</strain>
    </source>
</reference>
<gene>
    <name evidence="3" type="ORF">TSUD_153800</name>
</gene>
<dbReference type="InterPro" id="IPR036397">
    <property type="entry name" value="RNaseH_sf"/>
</dbReference>
<keyword evidence="4" id="KW-1185">Reference proteome</keyword>
<dbReference type="InterPro" id="IPR026960">
    <property type="entry name" value="RVT-Znf"/>
</dbReference>
<dbReference type="EMBL" id="DF973384">
    <property type="protein sequence ID" value="GAU28964.1"/>
    <property type="molecule type" value="Genomic_DNA"/>
</dbReference>
<sequence>MDDQLMWPYSKDGTYTVKTGYNILKHWQDSSVNGSTTNSFNHIWKKLWTLPTIPRHKTLLWRIYQQALPVRSALNKRGIPCLILCPRCLQKEETINHVFMECHRAAKIWFGSRMGIRFDNNHRNFTECLTHNIINLDNEDLYYIASITYGIWYARNCQVFDNKDIDDRVIIEKALNSVLDYQMSIKTEQTIQHSISNQNHQQANQSLSNCWTKPNPGMIKCNCDANLTIEGRWGLGAIFRDEDGEVLAAATWEQPGFNDPESAEACAIYQAIRLAIDCSFHHVIFESDCVNIIRKINDPQHQSRSYLGNFV</sequence>
<protein>
    <recommendedName>
        <fullName evidence="5">Reverse transcriptase zinc-binding domain-containing protein</fullName>
    </recommendedName>
</protein>
<dbReference type="CDD" id="cd06222">
    <property type="entry name" value="RNase_H_like"/>
    <property type="match status" value="1"/>
</dbReference>
<proteinExistence type="predicted"/>
<dbReference type="Pfam" id="PF13456">
    <property type="entry name" value="RVT_3"/>
    <property type="match status" value="1"/>
</dbReference>
<evidence type="ECO:0000313" key="4">
    <source>
        <dbReference type="Proteomes" id="UP000242715"/>
    </source>
</evidence>
<name>A0A2Z6M8X6_TRISU</name>
<dbReference type="OrthoDB" id="1348681at2759"/>
<dbReference type="Gene3D" id="3.30.420.10">
    <property type="entry name" value="Ribonuclease H-like superfamily/Ribonuclease H"/>
    <property type="match status" value="1"/>
</dbReference>
<dbReference type="InterPro" id="IPR052929">
    <property type="entry name" value="RNase_H-like_EbsB-rel"/>
</dbReference>
<feature type="domain" description="Reverse transcriptase zinc-binding" evidence="2">
    <location>
        <begin position="15"/>
        <end position="109"/>
    </location>
</feature>
<organism evidence="3 4">
    <name type="scientific">Trifolium subterraneum</name>
    <name type="common">Subterranean clover</name>
    <dbReference type="NCBI Taxonomy" id="3900"/>
    <lineage>
        <taxon>Eukaryota</taxon>
        <taxon>Viridiplantae</taxon>
        <taxon>Streptophyta</taxon>
        <taxon>Embryophyta</taxon>
        <taxon>Tracheophyta</taxon>
        <taxon>Spermatophyta</taxon>
        <taxon>Magnoliopsida</taxon>
        <taxon>eudicotyledons</taxon>
        <taxon>Gunneridae</taxon>
        <taxon>Pentapetalae</taxon>
        <taxon>rosids</taxon>
        <taxon>fabids</taxon>
        <taxon>Fabales</taxon>
        <taxon>Fabaceae</taxon>
        <taxon>Papilionoideae</taxon>
        <taxon>50 kb inversion clade</taxon>
        <taxon>NPAAA clade</taxon>
        <taxon>Hologalegina</taxon>
        <taxon>IRL clade</taxon>
        <taxon>Trifolieae</taxon>
        <taxon>Trifolium</taxon>
    </lineage>
</organism>
<evidence type="ECO:0000313" key="3">
    <source>
        <dbReference type="EMBL" id="GAU28964.1"/>
    </source>
</evidence>
<dbReference type="InterPro" id="IPR002156">
    <property type="entry name" value="RNaseH_domain"/>
</dbReference>
<dbReference type="InterPro" id="IPR044730">
    <property type="entry name" value="RNase_H-like_dom_plant"/>
</dbReference>
<dbReference type="Proteomes" id="UP000242715">
    <property type="component" value="Unassembled WGS sequence"/>
</dbReference>
<dbReference type="PANTHER" id="PTHR47074">
    <property type="entry name" value="BNAC02G40300D PROTEIN"/>
    <property type="match status" value="1"/>
</dbReference>
<dbReference type="Pfam" id="PF13966">
    <property type="entry name" value="zf-RVT"/>
    <property type="match status" value="1"/>
</dbReference>
<accession>A0A2Z6M8X6</accession>
<feature type="domain" description="RNase H type-1" evidence="1">
    <location>
        <begin position="231"/>
        <end position="309"/>
    </location>
</feature>
<evidence type="ECO:0008006" key="5">
    <source>
        <dbReference type="Google" id="ProtNLM"/>
    </source>
</evidence>
<dbReference type="GO" id="GO:0004523">
    <property type="term" value="F:RNA-DNA hybrid ribonuclease activity"/>
    <property type="evidence" value="ECO:0007669"/>
    <property type="project" value="InterPro"/>
</dbReference>
<dbReference type="GO" id="GO:0003676">
    <property type="term" value="F:nucleic acid binding"/>
    <property type="evidence" value="ECO:0007669"/>
    <property type="project" value="InterPro"/>
</dbReference>
<evidence type="ECO:0000259" key="1">
    <source>
        <dbReference type="Pfam" id="PF13456"/>
    </source>
</evidence>
<dbReference type="PANTHER" id="PTHR47074:SF48">
    <property type="entry name" value="POLYNUCLEOTIDYL TRANSFERASE, RIBONUCLEASE H-LIKE SUPERFAMILY PROTEIN"/>
    <property type="match status" value="1"/>
</dbReference>
<dbReference type="AlphaFoldDB" id="A0A2Z6M8X6"/>
<evidence type="ECO:0000259" key="2">
    <source>
        <dbReference type="Pfam" id="PF13966"/>
    </source>
</evidence>